<dbReference type="InterPro" id="IPR050175">
    <property type="entry name" value="Complex_I_Subunit_2"/>
</dbReference>
<keyword evidence="10 18" id="KW-1278">Translocase</keyword>
<comment type="catalytic activity">
    <reaction evidence="17 18">
        <text>a ubiquinone + NADH + 5 H(+)(in) = a ubiquinol + NAD(+) + 4 H(+)(out)</text>
        <dbReference type="Rhea" id="RHEA:29091"/>
        <dbReference type="Rhea" id="RHEA-COMP:9565"/>
        <dbReference type="Rhea" id="RHEA-COMP:9566"/>
        <dbReference type="ChEBI" id="CHEBI:15378"/>
        <dbReference type="ChEBI" id="CHEBI:16389"/>
        <dbReference type="ChEBI" id="CHEBI:17976"/>
        <dbReference type="ChEBI" id="CHEBI:57540"/>
        <dbReference type="ChEBI" id="CHEBI:57945"/>
        <dbReference type="EC" id="7.1.1.2"/>
    </reaction>
</comment>
<keyword evidence="11 18" id="KW-0249">Electron transport</keyword>
<evidence type="ECO:0000256" key="13">
    <source>
        <dbReference type="ARBA" id="ARBA00023027"/>
    </source>
</evidence>
<keyword evidence="7 18" id="KW-0679">Respiratory chain</keyword>
<reference evidence="20" key="1">
    <citation type="submission" date="2020-06" db="EMBL/GenBank/DDBJ databases">
        <title>Mitochondrial genomes of twelve species of hyperdiverse Trigonopterus weevils.</title>
        <authorList>
            <person name="Narakusumo R.P."/>
            <person name="Pons J."/>
            <person name="Riedel A."/>
        </authorList>
    </citation>
    <scope>NUCLEOTIDE SEQUENCE</scope>
</reference>
<accession>A0A7H1KHU0</accession>
<evidence type="ECO:0000256" key="9">
    <source>
        <dbReference type="ARBA" id="ARBA00022792"/>
    </source>
</evidence>
<evidence type="ECO:0000259" key="19">
    <source>
        <dbReference type="Pfam" id="PF00361"/>
    </source>
</evidence>
<dbReference type="GO" id="GO:0006120">
    <property type="term" value="P:mitochondrial electron transport, NADH to ubiquinone"/>
    <property type="evidence" value="ECO:0007669"/>
    <property type="project" value="InterPro"/>
</dbReference>
<feature type="transmembrane region" description="Helical" evidence="18">
    <location>
        <begin position="317"/>
        <end position="336"/>
    </location>
</feature>
<feature type="transmembrane region" description="Helical" evidence="18">
    <location>
        <begin position="12"/>
        <end position="38"/>
    </location>
</feature>
<dbReference type="InterPro" id="IPR001750">
    <property type="entry name" value="ND/Mrp_TM"/>
</dbReference>
<dbReference type="Pfam" id="PF00361">
    <property type="entry name" value="Proton_antipo_M"/>
    <property type="match status" value="1"/>
</dbReference>
<dbReference type="GO" id="GO:0005743">
    <property type="term" value="C:mitochondrial inner membrane"/>
    <property type="evidence" value="ECO:0007669"/>
    <property type="project" value="UniProtKB-SubCell"/>
</dbReference>
<evidence type="ECO:0000256" key="4">
    <source>
        <dbReference type="ARBA" id="ARBA00012944"/>
    </source>
</evidence>
<evidence type="ECO:0000256" key="6">
    <source>
        <dbReference type="ARBA" id="ARBA00022448"/>
    </source>
</evidence>
<evidence type="ECO:0000256" key="12">
    <source>
        <dbReference type="ARBA" id="ARBA00022989"/>
    </source>
</evidence>
<proteinExistence type="inferred from homology"/>
<evidence type="ECO:0000256" key="2">
    <source>
        <dbReference type="ARBA" id="ARBA00004448"/>
    </source>
</evidence>
<keyword evidence="8 18" id="KW-0812">Transmembrane</keyword>
<evidence type="ECO:0000256" key="3">
    <source>
        <dbReference type="ARBA" id="ARBA00007012"/>
    </source>
</evidence>
<keyword evidence="12 18" id="KW-1133">Transmembrane helix</keyword>
<evidence type="ECO:0000256" key="5">
    <source>
        <dbReference type="ARBA" id="ARBA00021008"/>
    </source>
</evidence>
<geneLocation type="mitochondrion" evidence="20"/>
<dbReference type="InterPro" id="IPR003917">
    <property type="entry name" value="NADH_UbQ_OxRdtase_chain2"/>
</dbReference>
<gene>
    <name evidence="20" type="primary">nad2</name>
</gene>
<comment type="function">
    <text evidence="18">Core subunit of the mitochondrial membrane respiratory chain NADH dehydrogenase (Complex I) which catalyzes electron transfer from NADH through the respiratory chain, using ubiquinone as an electron acceptor. Essential for the catalytic activity and assembly of complex I.</text>
</comment>
<evidence type="ECO:0000313" key="20">
    <source>
        <dbReference type="EMBL" id="QNT26856.1"/>
    </source>
</evidence>
<comment type="subcellular location">
    <subcellularLocation>
        <location evidence="2 18">Mitochondrion inner membrane</location>
        <topology evidence="2 18">Multi-pass membrane protein</topology>
    </subcellularLocation>
</comment>
<feature type="transmembrane region" description="Helical" evidence="18">
    <location>
        <begin position="265"/>
        <end position="289"/>
    </location>
</feature>
<dbReference type="PANTHER" id="PTHR46552">
    <property type="entry name" value="NADH-UBIQUINONE OXIDOREDUCTASE CHAIN 2"/>
    <property type="match status" value="1"/>
</dbReference>
<sequence length="337" mass="37965">MINFNKILFSSILVSGSLISISALSWMSAWIGLEMNLLALIPLMKSSKNKLSTEASIKYFMVQAMASSSLLFSVILSCEPNFAELCSYPAPLLISNLALLLKMGAAPVHFWLPEVVSGLSWNLVFIVLTWQKVAPMILMSYCMNSTFLLSSAIILSSLVSGIMGMNQTCLRKIMAFSSINHVGWMLATLFSSLNLWFFYFVTYSIMNMSILAMFKKLQVFYFSQLNKMMSFNKNLKMFFMLNFLSLGGLPPFVGFLPKWFTINFLVYSNFLALGFILILITLITLFFYVRLALASFTLSATESLINLQTKNFNLKQFFFSTSVLLSLPMSFALSSML</sequence>
<dbReference type="GO" id="GO:0008137">
    <property type="term" value="F:NADH dehydrogenase (ubiquinone) activity"/>
    <property type="evidence" value="ECO:0007669"/>
    <property type="project" value="UniProtKB-EC"/>
</dbReference>
<comment type="similarity">
    <text evidence="3 18">Belongs to the complex I subunit 2 family.</text>
</comment>
<feature type="domain" description="NADH:quinone oxidoreductase/Mrp antiporter transmembrane" evidence="19">
    <location>
        <begin position="23"/>
        <end position="283"/>
    </location>
</feature>
<dbReference type="AlphaFoldDB" id="A0A7H1KHU0"/>
<comment type="function">
    <text evidence="1">Core subunit of the mitochondrial membrane respiratory chain NADH dehydrogenase (Complex I) that is believed to belong to the minimal assembly required for catalysis. Complex I functions in the transfer of electrons from NADH to the respiratory chain. The immediate electron acceptor for the enzyme is believed to be ubiquinone.</text>
</comment>
<evidence type="ECO:0000256" key="1">
    <source>
        <dbReference type="ARBA" id="ARBA00003257"/>
    </source>
</evidence>
<evidence type="ECO:0000256" key="8">
    <source>
        <dbReference type="ARBA" id="ARBA00022692"/>
    </source>
</evidence>
<feature type="transmembrane region" description="Helical" evidence="18">
    <location>
        <begin position="136"/>
        <end position="161"/>
    </location>
</feature>
<dbReference type="PANTHER" id="PTHR46552:SF1">
    <property type="entry name" value="NADH-UBIQUINONE OXIDOREDUCTASE CHAIN 2"/>
    <property type="match status" value="1"/>
</dbReference>
<organism evidence="20">
    <name type="scientific">Trigonopterus jasminae</name>
    <dbReference type="NCBI Taxonomy" id="2576128"/>
    <lineage>
        <taxon>Eukaryota</taxon>
        <taxon>Metazoa</taxon>
        <taxon>Ecdysozoa</taxon>
        <taxon>Arthropoda</taxon>
        <taxon>Hexapoda</taxon>
        <taxon>Insecta</taxon>
        <taxon>Pterygota</taxon>
        <taxon>Neoptera</taxon>
        <taxon>Endopterygota</taxon>
        <taxon>Coleoptera</taxon>
        <taxon>Polyphaga</taxon>
        <taxon>Cucujiformia</taxon>
        <taxon>Curculionidae</taxon>
        <taxon>Cryptorhynchinae</taxon>
        <taxon>Trigonopterus</taxon>
    </lineage>
</organism>
<protein>
    <recommendedName>
        <fullName evidence="5 18">NADH-ubiquinone oxidoreductase chain 2</fullName>
        <ecNumber evidence="4 18">7.1.1.2</ecNumber>
    </recommendedName>
</protein>
<dbReference type="PRINTS" id="PR01436">
    <property type="entry name" value="NADHDHGNASE2"/>
</dbReference>
<keyword evidence="9 18" id="KW-0999">Mitochondrion inner membrane</keyword>
<evidence type="ECO:0000256" key="11">
    <source>
        <dbReference type="ARBA" id="ARBA00022982"/>
    </source>
</evidence>
<evidence type="ECO:0000256" key="10">
    <source>
        <dbReference type="ARBA" id="ARBA00022967"/>
    </source>
</evidence>
<evidence type="ECO:0000256" key="17">
    <source>
        <dbReference type="ARBA" id="ARBA00049551"/>
    </source>
</evidence>
<evidence type="ECO:0000256" key="7">
    <source>
        <dbReference type="ARBA" id="ARBA00022660"/>
    </source>
</evidence>
<name>A0A7H1KHU0_9CUCU</name>
<dbReference type="EC" id="7.1.1.2" evidence="4 18"/>
<evidence type="ECO:0000256" key="14">
    <source>
        <dbReference type="ARBA" id="ARBA00023075"/>
    </source>
</evidence>
<keyword evidence="14 18" id="KW-0830">Ubiquinone</keyword>
<keyword evidence="16 18" id="KW-0472">Membrane</keyword>
<feature type="transmembrane region" description="Helical" evidence="18">
    <location>
        <begin position="108"/>
        <end position="130"/>
    </location>
</feature>
<evidence type="ECO:0000256" key="16">
    <source>
        <dbReference type="ARBA" id="ARBA00023136"/>
    </source>
</evidence>
<dbReference type="EMBL" id="MT653603">
    <property type="protein sequence ID" value="QNT26856.1"/>
    <property type="molecule type" value="Genomic_DNA"/>
</dbReference>
<evidence type="ECO:0000256" key="18">
    <source>
        <dbReference type="RuleBase" id="RU003403"/>
    </source>
</evidence>
<evidence type="ECO:0000256" key="15">
    <source>
        <dbReference type="ARBA" id="ARBA00023128"/>
    </source>
</evidence>
<keyword evidence="6" id="KW-0813">Transport</keyword>
<keyword evidence="13 18" id="KW-0520">NAD</keyword>
<feature type="transmembrane region" description="Helical" evidence="18">
    <location>
        <begin position="235"/>
        <end position="253"/>
    </location>
</feature>
<keyword evidence="15 18" id="KW-0496">Mitochondrion</keyword>